<dbReference type="GO" id="GO:0009102">
    <property type="term" value="P:biotin biosynthetic process"/>
    <property type="evidence" value="ECO:0007669"/>
    <property type="project" value="UniProtKB-UniPathway"/>
</dbReference>
<dbReference type="CDD" id="cd03109">
    <property type="entry name" value="DTBS"/>
    <property type="match status" value="1"/>
</dbReference>
<dbReference type="Gene3D" id="3.40.50.300">
    <property type="entry name" value="P-loop containing nucleotide triphosphate hydrolases"/>
    <property type="match status" value="1"/>
</dbReference>
<dbReference type="GO" id="GO:0000287">
    <property type="term" value="F:magnesium ion binding"/>
    <property type="evidence" value="ECO:0007669"/>
    <property type="project" value="InterPro"/>
</dbReference>
<evidence type="ECO:0000313" key="1">
    <source>
        <dbReference type="EMBL" id="CAE0438620.1"/>
    </source>
</evidence>
<dbReference type="PANTHER" id="PTHR43210:SF5">
    <property type="entry name" value="DETHIOBIOTIN SYNTHETASE"/>
    <property type="match status" value="1"/>
</dbReference>
<dbReference type="EMBL" id="HBIN01011795">
    <property type="protein sequence ID" value="CAE0438620.1"/>
    <property type="molecule type" value="Transcribed_RNA"/>
</dbReference>
<dbReference type="PANTHER" id="PTHR43210">
    <property type="entry name" value="DETHIOBIOTIN SYNTHETASE"/>
    <property type="match status" value="1"/>
</dbReference>
<organism evidence="1">
    <name type="scientific">Aplanochytrium stocchinoi</name>
    <dbReference type="NCBI Taxonomy" id="215587"/>
    <lineage>
        <taxon>Eukaryota</taxon>
        <taxon>Sar</taxon>
        <taxon>Stramenopiles</taxon>
        <taxon>Bigyra</taxon>
        <taxon>Labyrinthulomycetes</taxon>
        <taxon>Thraustochytrida</taxon>
        <taxon>Thraustochytriidae</taxon>
        <taxon>Aplanochytrium</taxon>
    </lineage>
</organism>
<evidence type="ECO:0008006" key="2">
    <source>
        <dbReference type="Google" id="ProtNLM"/>
    </source>
</evidence>
<name>A0A7S3PHZ9_9STRA</name>
<protein>
    <recommendedName>
        <fullName evidence="2">Dethiobiotin synthase</fullName>
    </recommendedName>
</protein>
<sequence length="242" mass="26333">MTGLHRLGRLVVFGANTDVGKTVVSTGIVRAALKNVKFEKVVYCKPLQTGTIRGDSDVNFVKKFCSDDSVQNLVSKELFSWPKPLSPHVAAVNDPNKPTDDQVCESIDLFLSKENACVSFVETAGGVLSPGVQGTPQADTYRSYLPEVILVGDGRLGGISTTLCALQALQSREYNIRSIVMIEDDSSLGNSEYIASYCKTNQTGKGPTVHVASLPGLPHISEPLYQWYNDTEIMFQKILDSL</sequence>
<dbReference type="GO" id="GO:0005829">
    <property type="term" value="C:cytosol"/>
    <property type="evidence" value="ECO:0007669"/>
    <property type="project" value="TreeGrafter"/>
</dbReference>
<dbReference type="UniPathway" id="UPA00078"/>
<proteinExistence type="predicted"/>
<reference evidence="1" key="1">
    <citation type="submission" date="2021-01" db="EMBL/GenBank/DDBJ databases">
        <authorList>
            <person name="Corre E."/>
            <person name="Pelletier E."/>
            <person name="Niang G."/>
            <person name="Scheremetjew M."/>
            <person name="Finn R."/>
            <person name="Kale V."/>
            <person name="Holt S."/>
            <person name="Cochrane G."/>
            <person name="Meng A."/>
            <person name="Brown T."/>
            <person name="Cohen L."/>
        </authorList>
    </citation>
    <scope>NUCLEOTIDE SEQUENCE</scope>
    <source>
        <strain evidence="1">GSBS06</strain>
    </source>
</reference>
<dbReference type="GO" id="GO:0004141">
    <property type="term" value="F:dethiobiotin synthase activity"/>
    <property type="evidence" value="ECO:0007669"/>
    <property type="project" value="InterPro"/>
</dbReference>
<accession>A0A7S3PHZ9</accession>
<dbReference type="SUPFAM" id="SSF52540">
    <property type="entry name" value="P-loop containing nucleoside triphosphate hydrolases"/>
    <property type="match status" value="1"/>
</dbReference>
<dbReference type="GO" id="GO:0005524">
    <property type="term" value="F:ATP binding"/>
    <property type="evidence" value="ECO:0007669"/>
    <property type="project" value="InterPro"/>
</dbReference>
<dbReference type="AlphaFoldDB" id="A0A7S3PHZ9"/>
<gene>
    <name evidence="1" type="ORF">ASTO00021_LOCUS8853</name>
</gene>
<dbReference type="InterPro" id="IPR004472">
    <property type="entry name" value="DTB_synth_BioD"/>
</dbReference>
<dbReference type="Pfam" id="PF13500">
    <property type="entry name" value="AAA_26"/>
    <property type="match status" value="1"/>
</dbReference>
<dbReference type="InterPro" id="IPR027417">
    <property type="entry name" value="P-loop_NTPase"/>
</dbReference>